<dbReference type="PANTHER" id="PTHR35535:SF1">
    <property type="entry name" value="HEAT SHOCK PROTEIN HSLJ"/>
    <property type="match status" value="1"/>
</dbReference>
<feature type="domain" description="DUF306" evidence="2">
    <location>
        <begin position="29"/>
        <end position="126"/>
    </location>
</feature>
<dbReference type="InterPro" id="IPR005184">
    <property type="entry name" value="DUF306_Meta_HslJ"/>
</dbReference>
<feature type="signal peptide" evidence="1">
    <location>
        <begin position="1"/>
        <end position="18"/>
    </location>
</feature>
<dbReference type="Pfam" id="PF03724">
    <property type="entry name" value="META"/>
    <property type="match status" value="1"/>
</dbReference>
<reference evidence="3 4" key="1">
    <citation type="submission" date="2016-10" db="EMBL/GenBank/DDBJ databases">
        <authorList>
            <person name="de Groot N.N."/>
        </authorList>
    </citation>
    <scope>NUCLEOTIDE SEQUENCE [LARGE SCALE GENOMIC DNA]</scope>
    <source>
        <strain evidence="3 4">DSM 19073</strain>
    </source>
</reference>
<evidence type="ECO:0000313" key="3">
    <source>
        <dbReference type="EMBL" id="SFI83902.1"/>
    </source>
</evidence>
<feature type="chain" id="PRO_5011612625" evidence="1">
    <location>
        <begin position="19"/>
        <end position="129"/>
    </location>
</feature>
<evidence type="ECO:0000259" key="2">
    <source>
        <dbReference type="Pfam" id="PF03724"/>
    </source>
</evidence>
<dbReference type="InterPro" id="IPR053147">
    <property type="entry name" value="Hsp_HslJ-like"/>
</dbReference>
<dbReference type="PROSITE" id="PS51257">
    <property type="entry name" value="PROKAR_LIPOPROTEIN"/>
    <property type="match status" value="1"/>
</dbReference>
<name>A0A1I3LGL0_9RHOB</name>
<protein>
    <submittedName>
        <fullName evidence="3">META domain-containing protein</fullName>
    </submittedName>
</protein>
<dbReference type="PANTHER" id="PTHR35535">
    <property type="entry name" value="HEAT SHOCK PROTEIN HSLJ"/>
    <property type="match status" value="1"/>
</dbReference>
<dbReference type="Proteomes" id="UP000199110">
    <property type="component" value="Unassembled WGS sequence"/>
</dbReference>
<dbReference type="InterPro" id="IPR038670">
    <property type="entry name" value="HslJ-like_sf"/>
</dbReference>
<gene>
    <name evidence="3" type="ORF">SAMN04488095_1519</name>
</gene>
<evidence type="ECO:0000256" key="1">
    <source>
        <dbReference type="SAM" id="SignalP"/>
    </source>
</evidence>
<accession>A0A1I3LGL0</accession>
<dbReference type="STRING" id="390807.SAMN04488095_1519"/>
<organism evidence="3 4">
    <name type="scientific">Jannaschia pohangensis</name>
    <dbReference type="NCBI Taxonomy" id="390807"/>
    <lineage>
        <taxon>Bacteria</taxon>
        <taxon>Pseudomonadati</taxon>
        <taxon>Pseudomonadota</taxon>
        <taxon>Alphaproteobacteria</taxon>
        <taxon>Rhodobacterales</taxon>
        <taxon>Roseobacteraceae</taxon>
        <taxon>Jannaschia</taxon>
    </lineage>
</organism>
<dbReference type="OrthoDB" id="7777568at2"/>
<evidence type="ECO:0000313" key="4">
    <source>
        <dbReference type="Proteomes" id="UP000199110"/>
    </source>
</evidence>
<keyword evidence="4" id="KW-1185">Reference proteome</keyword>
<dbReference type="AlphaFoldDB" id="A0A1I3LGL0"/>
<dbReference type="EMBL" id="FORA01000002">
    <property type="protein sequence ID" value="SFI83902.1"/>
    <property type="molecule type" value="Genomic_DNA"/>
</dbReference>
<dbReference type="RefSeq" id="WP_092778957.1">
    <property type="nucleotide sequence ID" value="NZ_FORA01000002.1"/>
</dbReference>
<proteinExistence type="predicted"/>
<dbReference type="Gene3D" id="2.40.128.270">
    <property type="match status" value="1"/>
</dbReference>
<keyword evidence="1" id="KW-0732">Signal</keyword>
<sequence>MNLRALPLILLLLAACRADETISGYADPQTLWALQELDGQPFTARATLQFPSEGKVAGRAPCNSFGAVQSVPLPWIEITAIRATRSICPEIEAEQRYLAALQAMTLAEVAGDVLILHNNAGREMVFRAD</sequence>